<organism evidence="2 3">
    <name type="scientific">Enterococcus devriesei</name>
    <dbReference type="NCBI Taxonomy" id="319970"/>
    <lineage>
        <taxon>Bacteria</taxon>
        <taxon>Bacillati</taxon>
        <taxon>Bacillota</taxon>
        <taxon>Bacilli</taxon>
        <taxon>Lactobacillales</taxon>
        <taxon>Enterococcaceae</taxon>
        <taxon>Enterococcus</taxon>
    </lineage>
</organism>
<comment type="caution">
    <text evidence="2">The sequence shown here is derived from an EMBL/GenBank/DDBJ whole genome shotgun (WGS) entry which is preliminary data.</text>
</comment>
<dbReference type="OrthoDB" id="9815116at2"/>
<gene>
    <name evidence="2" type="ORF">RV00_GL000541</name>
</gene>
<proteinExistence type="predicted"/>
<dbReference type="CDD" id="cd02042">
    <property type="entry name" value="ParAB_family"/>
    <property type="match status" value="1"/>
</dbReference>
<dbReference type="Pfam" id="PF13614">
    <property type="entry name" value="AAA_31"/>
    <property type="match status" value="1"/>
</dbReference>
<accession>A0A1L8SSI6</accession>
<dbReference type="InterPro" id="IPR025669">
    <property type="entry name" value="AAA_dom"/>
</dbReference>
<dbReference type="PANTHER" id="PTHR13696:SF52">
    <property type="entry name" value="PARA FAMILY PROTEIN CT_582"/>
    <property type="match status" value="1"/>
</dbReference>
<dbReference type="STRING" id="319970.RV00_GL000541"/>
<dbReference type="Proteomes" id="UP000183700">
    <property type="component" value="Unassembled WGS sequence"/>
</dbReference>
<dbReference type="InterPro" id="IPR027417">
    <property type="entry name" value="P-loop_NTPase"/>
</dbReference>
<protein>
    <recommendedName>
        <fullName evidence="1">AAA domain-containing protein</fullName>
    </recommendedName>
</protein>
<dbReference type="Gene3D" id="3.40.50.300">
    <property type="entry name" value="P-loop containing nucleotide triphosphate hydrolases"/>
    <property type="match status" value="1"/>
</dbReference>
<evidence type="ECO:0000313" key="2">
    <source>
        <dbReference type="EMBL" id="OJG34991.1"/>
    </source>
</evidence>
<evidence type="ECO:0000259" key="1">
    <source>
        <dbReference type="Pfam" id="PF13614"/>
    </source>
</evidence>
<evidence type="ECO:0000313" key="3">
    <source>
        <dbReference type="Proteomes" id="UP000183700"/>
    </source>
</evidence>
<reference evidence="2 3" key="1">
    <citation type="submission" date="2014-12" db="EMBL/GenBank/DDBJ databases">
        <title>Draft genome sequences of 29 type strains of Enterococci.</title>
        <authorList>
            <person name="Zhong Z."/>
            <person name="Sun Z."/>
            <person name="Liu W."/>
            <person name="Zhang W."/>
            <person name="Zhang H."/>
        </authorList>
    </citation>
    <scope>NUCLEOTIDE SEQUENCE [LARGE SCALE GENOMIC DNA]</scope>
    <source>
        <strain evidence="2 3">DSM 22802</strain>
    </source>
</reference>
<dbReference type="RefSeq" id="WP_071862917.1">
    <property type="nucleotide sequence ID" value="NZ_JBHLVS010000016.1"/>
</dbReference>
<dbReference type="InterPro" id="IPR050678">
    <property type="entry name" value="DNA_Partitioning_ATPase"/>
</dbReference>
<dbReference type="SUPFAM" id="SSF52540">
    <property type="entry name" value="P-loop containing nucleoside triphosphate hydrolases"/>
    <property type="match status" value="1"/>
</dbReference>
<sequence length="284" mass="32892">MAVNKSAEKYVVGNFKGGVGKSTTVQMLSFESAFARNLKTLVVDLDMQGNTSDVLNLTHMNYSEEDGGGEMLTFDKTINDVLMYDIPVEEAVYPIINNLDVLPANIAFEMFDGWVKKQFPESTDQFKYIEEKLSPLFNKYDRIYFDVPPSISVYTKAAMYMADWVIVILQTQVKSMRNGLQYMEYMEYFVNEFNTNLKVVGVIPFMLEAADAVDKEMYAQAQEIYEEHLLNTVVLKNARLKRYDGSGITLEKTKTGKTEYWDRRTHKIFKDIYDELEIHKTWFD</sequence>
<feature type="domain" description="AAA" evidence="1">
    <location>
        <begin position="11"/>
        <end position="199"/>
    </location>
</feature>
<dbReference type="AlphaFoldDB" id="A0A1L8SSI6"/>
<name>A0A1L8SSI6_9ENTE</name>
<dbReference type="PANTHER" id="PTHR13696">
    <property type="entry name" value="P-LOOP CONTAINING NUCLEOSIDE TRIPHOSPHATE HYDROLASE"/>
    <property type="match status" value="1"/>
</dbReference>
<dbReference type="EMBL" id="JXKM01000010">
    <property type="protein sequence ID" value="OJG34991.1"/>
    <property type="molecule type" value="Genomic_DNA"/>
</dbReference>
<keyword evidence="3" id="KW-1185">Reference proteome</keyword>